<feature type="compositionally biased region" description="Basic residues" evidence="1">
    <location>
        <begin position="45"/>
        <end position="66"/>
    </location>
</feature>
<comment type="caution">
    <text evidence="2">The sequence shown here is derived from an EMBL/GenBank/DDBJ whole genome shotgun (WGS) entry which is preliminary data.</text>
</comment>
<accession>A0A438KEH4</accession>
<evidence type="ECO:0000313" key="3">
    <source>
        <dbReference type="Proteomes" id="UP000288805"/>
    </source>
</evidence>
<dbReference type="AlphaFoldDB" id="A0A438KEH4"/>
<protein>
    <submittedName>
        <fullName evidence="2">Uncharacterized protein</fullName>
    </submittedName>
</protein>
<name>A0A438KEH4_VITVI</name>
<dbReference type="Proteomes" id="UP000288805">
    <property type="component" value="Unassembled WGS sequence"/>
</dbReference>
<gene>
    <name evidence="2" type="ORF">CK203_005272</name>
</gene>
<feature type="region of interest" description="Disordered" evidence="1">
    <location>
        <begin position="1"/>
        <end position="96"/>
    </location>
</feature>
<organism evidence="2 3">
    <name type="scientific">Vitis vinifera</name>
    <name type="common">Grape</name>
    <dbReference type="NCBI Taxonomy" id="29760"/>
    <lineage>
        <taxon>Eukaryota</taxon>
        <taxon>Viridiplantae</taxon>
        <taxon>Streptophyta</taxon>
        <taxon>Embryophyta</taxon>
        <taxon>Tracheophyta</taxon>
        <taxon>Spermatophyta</taxon>
        <taxon>Magnoliopsida</taxon>
        <taxon>eudicotyledons</taxon>
        <taxon>Gunneridae</taxon>
        <taxon>Pentapetalae</taxon>
        <taxon>rosids</taxon>
        <taxon>Vitales</taxon>
        <taxon>Vitaceae</taxon>
        <taxon>Viteae</taxon>
        <taxon>Vitis</taxon>
    </lineage>
</organism>
<dbReference type="EMBL" id="QGNW01000008">
    <property type="protein sequence ID" value="RVX19604.1"/>
    <property type="molecule type" value="Genomic_DNA"/>
</dbReference>
<proteinExistence type="predicted"/>
<evidence type="ECO:0000313" key="2">
    <source>
        <dbReference type="EMBL" id="RVX19604.1"/>
    </source>
</evidence>
<reference evidence="2 3" key="1">
    <citation type="journal article" date="2018" name="PLoS Genet.">
        <title>Population sequencing reveals clonal diversity and ancestral inbreeding in the grapevine cultivar Chardonnay.</title>
        <authorList>
            <person name="Roach M.J."/>
            <person name="Johnson D.L."/>
            <person name="Bohlmann J."/>
            <person name="van Vuuren H.J."/>
            <person name="Jones S.J."/>
            <person name="Pretorius I.S."/>
            <person name="Schmidt S.A."/>
            <person name="Borneman A.R."/>
        </authorList>
    </citation>
    <scope>NUCLEOTIDE SEQUENCE [LARGE SCALE GENOMIC DNA]</scope>
    <source>
        <strain evidence="3">cv. Chardonnay</strain>
        <tissue evidence="2">Leaf</tissue>
    </source>
</reference>
<feature type="compositionally biased region" description="Low complexity" evidence="1">
    <location>
        <begin position="85"/>
        <end position="96"/>
    </location>
</feature>
<sequence length="255" mass="29043">MGPPSASEGDGVFSERYSYARRYRTPSPDRSPVRYPYRRYDRSPRRYRSPPRGRTPPRYRGRRSRTRSPSASRSPIRYRKRRYSRSPVRSRSPVEPSRYRVSLALRNGGHHLGAEAHQHLDPHWIPSRPRKQAKMSQDHLLKVHLGRRAWFHMVMGLQILGKASGNMDILHFVWFFPYGGLNKFEVLRSPSYSNVGVAKVDAAVGLLQMEDAAGDYCSRTVEASCSIEEQHKGASSCSTQVFQVITASLIAARGT</sequence>
<feature type="compositionally biased region" description="Low complexity" evidence="1">
    <location>
        <begin position="26"/>
        <end position="35"/>
    </location>
</feature>
<evidence type="ECO:0000256" key="1">
    <source>
        <dbReference type="SAM" id="MobiDB-lite"/>
    </source>
</evidence>